<dbReference type="Proteomes" id="UP000239710">
    <property type="component" value="Unassembled WGS sequence"/>
</dbReference>
<proteinExistence type="predicted"/>
<keyword evidence="2" id="KW-1185">Reference proteome</keyword>
<name>A0ABX5BLZ4_9XANT</name>
<accession>A0ABX5BLZ4</accession>
<evidence type="ECO:0000313" key="1">
    <source>
        <dbReference type="EMBL" id="PPV04967.1"/>
    </source>
</evidence>
<gene>
    <name evidence="1" type="ORF">XbrCFBP1976_19555</name>
</gene>
<evidence type="ECO:0000313" key="2">
    <source>
        <dbReference type="Proteomes" id="UP000239710"/>
    </source>
</evidence>
<reference evidence="1 2" key="1">
    <citation type="submission" date="2016-08" db="EMBL/GenBank/DDBJ databases">
        <title>Evolution of the type three secretion system and type three effector repertoires in Xanthomonas.</title>
        <authorList>
            <person name="Merda D."/>
            <person name="Briand M."/>
            <person name="Bosis E."/>
            <person name="Rousseau C."/>
            <person name="Portier P."/>
            <person name="Jacques M.-A."/>
            <person name="Fischer-Le Saux M."/>
        </authorList>
    </citation>
    <scope>NUCLEOTIDE SEQUENCE [LARGE SCALE GENOMIC DNA]</scope>
    <source>
        <strain evidence="1 2">CFBP1976</strain>
    </source>
</reference>
<protein>
    <submittedName>
        <fullName evidence="1">Uncharacterized protein</fullName>
    </submittedName>
</protein>
<comment type="caution">
    <text evidence="1">The sequence shown here is derived from an EMBL/GenBank/DDBJ whole genome shotgun (WGS) entry which is preliminary data.</text>
</comment>
<dbReference type="EMBL" id="MDCE01000043">
    <property type="protein sequence ID" value="PPV04967.1"/>
    <property type="molecule type" value="Genomic_DNA"/>
</dbReference>
<organism evidence="1 2">
    <name type="scientific">Xanthomonas bromi</name>
    <dbReference type="NCBI Taxonomy" id="56449"/>
    <lineage>
        <taxon>Bacteria</taxon>
        <taxon>Pseudomonadati</taxon>
        <taxon>Pseudomonadota</taxon>
        <taxon>Gammaproteobacteria</taxon>
        <taxon>Lysobacterales</taxon>
        <taxon>Lysobacteraceae</taxon>
        <taxon>Xanthomonas</taxon>
    </lineage>
</organism>
<sequence length="84" mass="9192">MEQKYQLITSPLCRSISANGHTVQVEIYRGPDTAWTLEVIDASNTSTVWDDLFATDRAALDEVLRTIRDEGIETLVGPAGAGLQ</sequence>